<reference evidence="1 2" key="1">
    <citation type="submission" date="2020-09" db="EMBL/GenBank/DDBJ databases">
        <title>De no assembly of potato wild relative species, Solanum commersonii.</title>
        <authorList>
            <person name="Cho K."/>
        </authorList>
    </citation>
    <scope>NUCLEOTIDE SEQUENCE [LARGE SCALE GENOMIC DNA]</scope>
    <source>
        <strain evidence="1">LZ3.2</strain>
        <tissue evidence="1">Leaf</tissue>
    </source>
</reference>
<proteinExistence type="predicted"/>
<keyword evidence="2" id="KW-1185">Reference proteome</keyword>
<organism evidence="1 2">
    <name type="scientific">Solanum commersonii</name>
    <name type="common">Commerson's wild potato</name>
    <name type="synonym">Commerson's nightshade</name>
    <dbReference type="NCBI Taxonomy" id="4109"/>
    <lineage>
        <taxon>Eukaryota</taxon>
        <taxon>Viridiplantae</taxon>
        <taxon>Streptophyta</taxon>
        <taxon>Embryophyta</taxon>
        <taxon>Tracheophyta</taxon>
        <taxon>Spermatophyta</taxon>
        <taxon>Magnoliopsida</taxon>
        <taxon>eudicotyledons</taxon>
        <taxon>Gunneridae</taxon>
        <taxon>Pentapetalae</taxon>
        <taxon>asterids</taxon>
        <taxon>lamiids</taxon>
        <taxon>Solanales</taxon>
        <taxon>Solanaceae</taxon>
        <taxon>Solanoideae</taxon>
        <taxon>Solaneae</taxon>
        <taxon>Solanum</taxon>
    </lineage>
</organism>
<evidence type="ECO:0000313" key="2">
    <source>
        <dbReference type="Proteomes" id="UP000824120"/>
    </source>
</evidence>
<dbReference type="AlphaFoldDB" id="A0A9J5WWC1"/>
<comment type="caution">
    <text evidence="1">The sequence shown here is derived from an EMBL/GenBank/DDBJ whole genome shotgun (WGS) entry which is preliminary data.</text>
</comment>
<gene>
    <name evidence="1" type="ORF">H5410_050274</name>
</gene>
<dbReference type="Proteomes" id="UP000824120">
    <property type="component" value="Chromosome 10"/>
</dbReference>
<protein>
    <submittedName>
        <fullName evidence="1">Uncharacterized protein</fullName>
    </submittedName>
</protein>
<accession>A0A9J5WWC1</accession>
<sequence length="73" mass="8826">MSLFPSQLICFPPRKFSNQRLLQPCCWRKLRKYKQSVLGFEMFLMEAYESSLDVRRSSLQPYSKWHVKKPEII</sequence>
<name>A0A9J5WWC1_SOLCO</name>
<dbReference type="EMBL" id="JACXVP010000010">
    <property type="protein sequence ID" value="KAG5579647.1"/>
    <property type="molecule type" value="Genomic_DNA"/>
</dbReference>
<evidence type="ECO:0000313" key="1">
    <source>
        <dbReference type="EMBL" id="KAG5579647.1"/>
    </source>
</evidence>